<dbReference type="InterPro" id="IPR049560">
    <property type="entry name" value="MeTrfase_RsmB-F_NOP2_cat"/>
</dbReference>
<proteinExistence type="inferred from homology"/>
<dbReference type="PANTHER" id="PTHR22807">
    <property type="entry name" value="NOP2 YEAST -RELATED NOL1/NOP2/FMU SUN DOMAIN-CONTAINING"/>
    <property type="match status" value="1"/>
</dbReference>
<feature type="binding site" evidence="5">
    <location>
        <position position="283"/>
    </location>
    <ligand>
        <name>S-adenosyl-L-methionine</name>
        <dbReference type="ChEBI" id="CHEBI:59789"/>
    </ligand>
</feature>
<dbReference type="InterPro" id="IPR023267">
    <property type="entry name" value="RCMT"/>
</dbReference>
<dbReference type="InterPro" id="IPR001678">
    <property type="entry name" value="MeTrfase_RsmB-F_NOP2_dom"/>
</dbReference>
<evidence type="ECO:0000256" key="4">
    <source>
        <dbReference type="ARBA" id="ARBA00022884"/>
    </source>
</evidence>
<sequence length="382" mass="39949">MTPAARISAAITVLDQILAGSPAEQALLRWSRASRFAGSGDRAALRDLVFGALRQRDSLAALGGGLTGRELMIGHVRQSGPSLDAIFTGEGHAPAPLTGAEAAVVPPDPLPDDLPDWLRPAWRQALGDQADAVALAMTQRAPVWLRVNGSRATPEQAAAVLAADGITVEAAPQLASALRVVTGDRLVARSSAYLDGLVELQDLSPQMACARLPLAPGLRVLDYCAGGGGKALALAARQPGMQVSAHDVAPARMADLPARAARAGAKVQIQTQPRGTFDLVVADVPCSGSGTWRRTPDAKWRLTAAQLSDLVALQARILDQVAALVAPGGLLAYMTCSLLEAENGDQVDAFLSRHPGFRRIDQQAWTPLTGGDGFFLAQLRQG</sequence>
<evidence type="ECO:0000313" key="7">
    <source>
        <dbReference type="EMBL" id="TNH40184.1"/>
    </source>
</evidence>
<dbReference type="Gene3D" id="3.40.50.150">
    <property type="entry name" value="Vaccinia Virus protein VP39"/>
    <property type="match status" value="1"/>
</dbReference>
<evidence type="ECO:0000259" key="6">
    <source>
        <dbReference type="PROSITE" id="PS51686"/>
    </source>
</evidence>
<dbReference type="Proteomes" id="UP000304880">
    <property type="component" value="Unassembled WGS sequence"/>
</dbReference>
<dbReference type="CDD" id="cd02440">
    <property type="entry name" value="AdoMet_MTases"/>
    <property type="match status" value="1"/>
</dbReference>
<dbReference type="GO" id="GO:0008173">
    <property type="term" value="F:RNA methyltransferase activity"/>
    <property type="evidence" value="ECO:0007669"/>
    <property type="project" value="InterPro"/>
</dbReference>
<keyword evidence="8" id="KW-1185">Reference proteome</keyword>
<gene>
    <name evidence="7" type="ORF">FHD67_06315</name>
</gene>
<dbReference type="InterPro" id="IPR029063">
    <property type="entry name" value="SAM-dependent_MTases_sf"/>
</dbReference>
<dbReference type="EMBL" id="VDDC01000010">
    <property type="protein sequence ID" value="TNH40184.1"/>
    <property type="molecule type" value="Genomic_DNA"/>
</dbReference>
<accession>A0A5C4R949</accession>
<dbReference type="AlphaFoldDB" id="A0A5C4R949"/>
<feature type="binding site" evidence="5">
    <location>
        <position position="247"/>
    </location>
    <ligand>
        <name>S-adenosyl-L-methionine</name>
        <dbReference type="ChEBI" id="CHEBI:59789"/>
    </ligand>
</feature>
<name>A0A5C4R949_9RHOB</name>
<dbReference type="SUPFAM" id="SSF53335">
    <property type="entry name" value="S-adenosyl-L-methionine-dependent methyltransferases"/>
    <property type="match status" value="1"/>
</dbReference>
<feature type="domain" description="SAM-dependent MTase RsmB/NOP-type" evidence="6">
    <location>
        <begin position="133"/>
        <end position="382"/>
    </location>
</feature>
<evidence type="ECO:0000256" key="1">
    <source>
        <dbReference type="ARBA" id="ARBA00022603"/>
    </source>
</evidence>
<dbReference type="InterPro" id="IPR054728">
    <property type="entry name" value="RsmB-like_ferredoxin"/>
</dbReference>
<keyword evidence="2 5" id="KW-0808">Transferase</keyword>
<dbReference type="GO" id="GO:0003723">
    <property type="term" value="F:RNA binding"/>
    <property type="evidence" value="ECO:0007669"/>
    <property type="project" value="UniProtKB-UniRule"/>
</dbReference>
<dbReference type="PANTHER" id="PTHR22807:SF53">
    <property type="entry name" value="RIBOSOMAL RNA SMALL SUBUNIT METHYLTRANSFERASE B-RELATED"/>
    <property type="match status" value="1"/>
</dbReference>
<evidence type="ECO:0000256" key="5">
    <source>
        <dbReference type="PROSITE-ProRule" id="PRU01023"/>
    </source>
</evidence>
<dbReference type="Pfam" id="PF22458">
    <property type="entry name" value="RsmF-B_ferredox"/>
    <property type="match status" value="1"/>
</dbReference>
<dbReference type="PROSITE" id="PS51686">
    <property type="entry name" value="SAM_MT_RSMB_NOP"/>
    <property type="match status" value="1"/>
</dbReference>
<dbReference type="GO" id="GO:0001510">
    <property type="term" value="P:RNA methylation"/>
    <property type="evidence" value="ECO:0007669"/>
    <property type="project" value="InterPro"/>
</dbReference>
<dbReference type="PRINTS" id="PR02008">
    <property type="entry name" value="RCMTFAMILY"/>
</dbReference>
<dbReference type="RefSeq" id="WP_139598201.1">
    <property type="nucleotide sequence ID" value="NZ_VDDC01000010.1"/>
</dbReference>
<dbReference type="Pfam" id="PF01189">
    <property type="entry name" value="Methyltr_RsmB-F"/>
    <property type="match status" value="1"/>
</dbReference>
<evidence type="ECO:0000313" key="8">
    <source>
        <dbReference type="Proteomes" id="UP000304880"/>
    </source>
</evidence>
<evidence type="ECO:0000256" key="2">
    <source>
        <dbReference type="ARBA" id="ARBA00022679"/>
    </source>
</evidence>
<feature type="active site" description="Nucleophile" evidence="5">
    <location>
        <position position="336"/>
    </location>
</feature>
<comment type="similarity">
    <text evidence="5">Belongs to the class I-like SAM-binding methyltransferase superfamily. RsmB/NOP family.</text>
</comment>
<keyword evidence="3 5" id="KW-0949">S-adenosyl-L-methionine</keyword>
<organism evidence="7 8">
    <name type="scientific">Paracoccus haeundaensis</name>
    <dbReference type="NCBI Taxonomy" id="225362"/>
    <lineage>
        <taxon>Bacteria</taxon>
        <taxon>Pseudomonadati</taxon>
        <taxon>Pseudomonadota</taxon>
        <taxon>Alphaproteobacteria</taxon>
        <taxon>Rhodobacterales</taxon>
        <taxon>Paracoccaceae</taxon>
        <taxon>Paracoccus</taxon>
    </lineage>
</organism>
<keyword evidence="4 5" id="KW-0694">RNA-binding</keyword>
<comment type="caution">
    <text evidence="7">The sequence shown here is derived from an EMBL/GenBank/DDBJ whole genome shotgun (WGS) entry which is preliminary data.</text>
</comment>
<comment type="caution">
    <text evidence="5">Lacks conserved residue(s) required for the propagation of feature annotation.</text>
</comment>
<evidence type="ECO:0000256" key="3">
    <source>
        <dbReference type="ARBA" id="ARBA00022691"/>
    </source>
</evidence>
<keyword evidence="1 5" id="KW-0489">Methyltransferase</keyword>
<protein>
    <submittedName>
        <fullName evidence="7">RsmB/NOP family class I SAM-dependent RNA methyltransferase</fullName>
    </submittedName>
</protein>
<reference evidence="7 8" key="1">
    <citation type="submission" date="2019-06" db="EMBL/GenBank/DDBJ databases">
        <authorList>
            <person name="Li J."/>
        </authorList>
    </citation>
    <scope>NUCLEOTIDE SEQUENCE [LARGE SCALE GENOMIC DNA]</scope>
    <source>
        <strain evidence="7 8">CGMCC 1.8012</strain>
    </source>
</reference>